<evidence type="ECO:0000313" key="2">
    <source>
        <dbReference type="Proteomes" id="UP001501692"/>
    </source>
</evidence>
<name>A0ABP9HC18_9FLAO</name>
<keyword evidence="2" id="KW-1185">Reference proteome</keyword>
<protein>
    <recommendedName>
        <fullName evidence="3">Lipocalin</fullName>
    </recommendedName>
</protein>
<evidence type="ECO:0000313" key="1">
    <source>
        <dbReference type="EMBL" id="GAA4966772.1"/>
    </source>
</evidence>
<sequence length="156" mass="17500">MKKLVLTLFAIGLVSCGSSKVVRVAKKTIKGNWALNSITYDKAGTYKIKLLDDTTKECFQGSTWQFIPNNNTGIYSILNANCEAGERYFNFTVQEVDAETGLYDFLLKPTNEKGKSETNKGFRIQLSELSDATMQWQQTVSLDGSPFTINMNFIKL</sequence>
<dbReference type="RefSeq" id="WP_345166567.1">
    <property type="nucleotide sequence ID" value="NZ_BAABJK010000004.1"/>
</dbReference>
<organism evidence="1 2">
    <name type="scientific">Algibacter aquimarinus</name>
    <dbReference type="NCBI Taxonomy" id="1136748"/>
    <lineage>
        <taxon>Bacteria</taxon>
        <taxon>Pseudomonadati</taxon>
        <taxon>Bacteroidota</taxon>
        <taxon>Flavobacteriia</taxon>
        <taxon>Flavobacteriales</taxon>
        <taxon>Flavobacteriaceae</taxon>
        <taxon>Algibacter</taxon>
    </lineage>
</organism>
<proteinExistence type="predicted"/>
<dbReference type="PROSITE" id="PS51257">
    <property type="entry name" value="PROKAR_LIPOPROTEIN"/>
    <property type="match status" value="1"/>
</dbReference>
<evidence type="ECO:0008006" key="3">
    <source>
        <dbReference type="Google" id="ProtNLM"/>
    </source>
</evidence>
<dbReference type="Proteomes" id="UP001501692">
    <property type="component" value="Unassembled WGS sequence"/>
</dbReference>
<comment type="caution">
    <text evidence="1">The sequence shown here is derived from an EMBL/GenBank/DDBJ whole genome shotgun (WGS) entry which is preliminary data.</text>
</comment>
<reference evidence="2" key="1">
    <citation type="journal article" date="2019" name="Int. J. Syst. Evol. Microbiol.">
        <title>The Global Catalogue of Microorganisms (GCM) 10K type strain sequencing project: providing services to taxonomists for standard genome sequencing and annotation.</title>
        <authorList>
            <consortium name="The Broad Institute Genomics Platform"/>
            <consortium name="The Broad Institute Genome Sequencing Center for Infectious Disease"/>
            <person name="Wu L."/>
            <person name="Ma J."/>
        </authorList>
    </citation>
    <scope>NUCLEOTIDE SEQUENCE [LARGE SCALE GENOMIC DNA]</scope>
    <source>
        <strain evidence="2">JCM 18287</strain>
    </source>
</reference>
<dbReference type="EMBL" id="BAABJK010000004">
    <property type="protein sequence ID" value="GAA4966772.1"/>
    <property type="molecule type" value="Genomic_DNA"/>
</dbReference>
<accession>A0ABP9HC18</accession>
<gene>
    <name evidence="1" type="ORF">GCM10023315_15150</name>
</gene>